<proteinExistence type="predicted"/>
<dbReference type="EMBL" id="JAYXUG010000003">
    <property type="protein sequence ID" value="MEC6831366.1"/>
    <property type="molecule type" value="Genomic_DNA"/>
</dbReference>
<sequence length="132" mass="15101">METVVDKVIEKDVIFDYTEFLSKSCRQRLSFMDALKYLIPSFEVIINTTENNNLSCAEQLETKALKVLSSNASDTNNLILLVDLAKQEGITQLIVYMPYSLDEQQLAELNHRIEGTIEFVKGNSEYLLFILD</sequence>
<reference evidence="1 2" key="1">
    <citation type="submission" date="2024-01" db="EMBL/GenBank/DDBJ databases">
        <title>Active colonisers of the gastrointestinal tract of Atlantic salmon farmed in a warm water region.</title>
        <authorList>
            <person name="Bowman J.P."/>
        </authorList>
    </citation>
    <scope>NUCLEOTIDE SEQUENCE [LARGE SCALE GENOMIC DNA]</scope>
    <source>
        <strain evidence="1 2">S3MW1</strain>
    </source>
</reference>
<evidence type="ECO:0000313" key="1">
    <source>
        <dbReference type="EMBL" id="MEC6831366.1"/>
    </source>
</evidence>
<keyword evidence="2" id="KW-1185">Reference proteome</keyword>
<gene>
    <name evidence="1" type="ORF">VXS06_06235</name>
</gene>
<evidence type="ECO:0000313" key="2">
    <source>
        <dbReference type="Proteomes" id="UP001306119"/>
    </source>
</evidence>
<organism evidence="1 2">
    <name type="scientific">Photobacterium toruni</name>
    <dbReference type="NCBI Taxonomy" id="1935446"/>
    <lineage>
        <taxon>Bacteria</taxon>
        <taxon>Pseudomonadati</taxon>
        <taxon>Pseudomonadota</taxon>
        <taxon>Gammaproteobacteria</taxon>
        <taxon>Vibrionales</taxon>
        <taxon>Vibrionaceae</taxon>
        <taxon>Photobacterium</taxon>
    </lineage>
</organism>
<dbReference type="RefSeq" id="WP_256384125.1">
    <property type="nucleotide sequence ID" value="NZ_CP101694.1"/>
</dbReference>
<dbReference type="Proteomes" id="UP001306119">
    <property type="component" value="Unassembled WGS sequence"/>
</dbReference>
<accession>A0ABU6L467</accession>
<name>A0ABU6L467_9GAMM</name>
<comment type="caution">
    <text evidence="1">The sequence shown here is derived from an EMBL/GenBank/DDBJ whole genome shotgun (WGS) entry which is preliminary data.</text>
</comment>
<protein>
    <submittedName>
        <fullName evidence="1">Uncharacterized protein</fullName>
    </submittedName>
</protein>